<evidence type="ECO:0000256" key="3">
    <source>
        <dbReference type="ARBA" id="ARBA00022475"/>
    </source>
</evidence>
<comment type="function">
    <text evidence="9">Part of the tripartite ATP-independent periplasmic (TRAP) transport system.</text>
</comment>
<comment type="caution">
    <text evidence="9">Lacks conserved residue(s) required for the propagation of feature annotation.</text>
</comment>
<evidence type="ECO:0000256" key="9">
    <source>
        <dbReference type="RuleBase" id="RU369079"/>
    </source>
</evidence>
<keyword evidence="6 9" id="KW-1133">Transmembrane helix</keyword>
<dbReference type="STRING" id="1123402.SAMN02583745_01167"/>
<name>A0A1I0B807_9GAMM</name>
<evidence type="ECO:0000256" key="6">
    <source>
        <dbReference type="ARBA" id="ARBA00022989"/>
    </source>
</evidence>
<comment type="subunit">
    <text evidence="9">The complex comprises the extracytoplasmic solute receptor protein and the two transmembrane proteins.</text>
</comment>
<evidence type="ECO:0000256" key="2">
    <source>
        <dbReference type="ARBA" id="ARBA00022448"/>
    </source>
</evidence>
<keyword evidence="2 9" id="KW-0813">Transport</keyword>
<dbReference type="InterPro" id="IPR007387">
    <property type="entry name" value="TRAP_DctQ"/>
</dbReference>
<keyword evidence="5 9" id="KW-0812">Transmembrane</keyword>
<reference evidence="12" key="1">
    <citation type="submission" date="2016-10" db="EMBL/GenBank/DDBJ databases">
        <authorList>
            <person name="Varghese N."/>
            <person name="Submissions S."/>
        </authorList>
    </citation>
    <scope>NUCLEOTIDE SEQUENCE [LARGE SCALE GENOMIC DNA]</scope>
    <source>
        <strain evidence="12">DSM 18579</strain>
    </source>
</reference>
<comment type="similarity">
    <text evidence="8 9">Belongs to the TRAP transporter small permease family.</text>
</comment>
<evidence type="ECO:0000256" key="5">
    <source>
        <dbReference type="ARBA" id="ARBA00022692"/>
    </source>
</evidence>
<evidence type="ECO:0000313" key="12">
    <source>
        <dbReference type="Proteomes" id="UP000242642"/>
    </source>
</evidence>
<dbReference type="RefSeq" id="WP_093318537.1">
    <property type="nucleotide sequence ID" value="NZ_FOHV01000007.1"/>
</dbReference>
<feature type="transmembrane region" description="Helical" evidence="9">
    <location>
        <begin position="12"/>
        <end position="32"/>
    </location>
</feature>
<dbReference type="InterPro" id="IPR055348">
    <property type="entry name" value="DctQ"/>
</dbReference>
<dbReference type="AlphaFoldDB" id="A0A1I0B807"/>
<dbReference type="GO" id="GO:0015740">
    <property type="term" value="P:C4-dicarboxylate transport"/>
    <property type="evidence" value="ECO:0007669"/>
    <property type="project" value="TreeGrafter"/>
</dbReference>
<dbReference type="EMBL" id="FOHV01000007">
    <property type="protein sequence ID" value="SET02539.1"/>
    <property type="molecule type" value="Genomic_DNA"/>
</dbReference>
<dbReference type="GO" id="GO:0022857">
    <property type="term" value="F:transmembrane transporter activity"/>
    <property type="evidence" value="ECO:0007669"/>
    <property type="project" value="UniProtKB-UniRule"/>
</dbReference>
<dbReference type="PANTHER" id="PTHR35011:SF2">
    <property type="entry name" value="2,3-DIKETO-L-GULONATE TRAP TRANSPORTER SMALL PERMEASE PROTEIN YIAM"/>
    <property type="match status" value="1"/>
</dbReference>
<proteinExistence type="inferred from homology"/>
<keyword evidence="12" id="KW-1185">Reference proteome</keyword>
<organism evidence="11 12">
    <name type="scientific">Thorsellia anophelis DSM 18579</name>
    <dbReference type="NCBI Taxonomy" id="1123402"/>
    <lineage>
        <taxon>Bacteria</taxon>
        <taxon>Pseudomonadati</taxon>
        <taxon>Pseudomonadota</taxon>
        <taxon>Gammaproteobacteria</taxon>
        <taxon>Enterobacterales</taxon>
        <taxon>Thorselliaceae</taxon>
        <taxon>Thorsellia</taxon>
    </lineage>
</organism>
<comment type="subcellular location">
    <subcellularLocation>
        <location evidence="1 9">Cell inner membrane</location>
        <topology evidence="1 9">Multi-pass membrane protein</topology>
    </subcellularLocation>
</comment>
<keyword evidence="7 9" id="KW-0472">Membrane</keyword>
<evidence type="ECO:0000256" key="8">
    <source>
        <dbReference type="ARBA" id="ARBA00038436"/>
    </source>
</evidence>
<accession>A0A1I0B807</accession>
<evidence type="ECO:0000259" key="10">
    <source>
        <dbReference type="Pfam" id="PF04290"/>
    </source>
</evidence>
<feature type="domain" description="Tripartite ATP-independent periplasmic transporters DctQ component" evidence="10">
    <location>
        <begin position="23"/>
        <end position="149"/>
    </location>
</feature>
<dbReference type="GO" id="GO:0005886">
    <property type="term" value="C:plasma membrane"/>
    <property type="evidence" value="ECO:0007669"/>
    <property type="project" value="UniProtKB-SubCell"/>
</dbReference>
<evidence type="ECO:0000256" key="7">
    <source>
        <dbReference type="ARBA" id="ARBA00023136"/>
    </source>
</evidence>
<evidence type="ECO:0000313" key="11">
    <source>
        <dbReference type="EMBL" id="SET02539.1"/>
    </source>
</evidence>
<gene>
    <name evidence="11" type="ORF">SAMN02583745_01167</name>
</gene>
<feature type="transmembrane region" description="Helical" evidence="9">
    <location>
        <begin position="90"/>
        <end position="107"/>
    </location>
</feature>
<evidence type="ECO:0000256" key="1">
    <source>
        <dbReference type="ARBA" id="ARBA00004429"/>
    </source>
</evidence>
<dbReference type="Pfam" id="PF04290">
    <property type="entry name" value="DctQ"/>
    <property type="match status" value="1"/>
</dbReference>
<keyword evidence="3" id="KW-1003">Cell membrane</keyword>
<feature type="transmembrane region" description="Helical" evidence="9">
    <location>
        <begin position="127"/>
        <end position="148"/>
    </location>
</feature>
<protein>
    <recommendedName>
        <fullName evidence="9">TRAP transporter small permease protein</fullName>
    </recommendedName>
</protein>
<dbReference type="OrthoDB" id="2085311at2"/>
<evidence type="ECO:0000256" key="4">
    <source>
        <dbReference type="ARBA" id="ARBA00022519"/>
    </source>
</evidence>
<dbReference type="Proteomes" id="UP000242642">
    <property type="component" value="Unassembled WGS sequence"/>
</dbReference>
<sequence length="160" mass="18053">MNHVLNKFWASIHFVIFSLMFFMMVIVFANVVMRYGLSSGIRVSAELSRLGLVWVVMLGTAIVVKQETHLAVTEFSERFFPKLVPILKRLNYLIILGLMMLFMIGTYNQTLANWGDISQLTGLPSGLFYLSGFISSILIGLIALVRVINPAFMLDNAEEQ</sequence>
<keyword evidence="4 9" id="KW-0997">Cell inner membrane</keyword>
<dbReference type="PANTHER" id="PTHR35011">
    <property type="entry name" value="2,3-DIKETO-L-GULONATE TRAP TRANSPORTER SMALL PERMEASE PROTEIN YIAM"/>
    <property type="match status" value="1"/>
</dbReference>